<dbReference type="OrthoDB" id="5196833at2"/>
<dbReference type="EMBL" id="FPBA01000013">
    <property type="protein sequence ID" value="SFT85059.1"/>
    <property type="molecule type" value="Genomic_DNA"/>
</dbReference>
<gene>
    <name evidence="1" type="ORF">SAMN05660657_03504</name>
</gene>
<dbReference type="Proteomes" id="UP000199546">
    <property type="component" value="Unassembled WGS sequence"/>
</dbReference>
<proteinExistence type="predicted"/>
<name>A0A1I7BCX2_9ACTN</name>
<accession>A0A1I7BCX2</accession>
<evidence type="ECO:0000313" key="2">
    <source>
        <dbReference type="Proteomes" id="UP000199546"/>
    </source>
</evidence>
<protein>
    <submittedName>
        <fullName evidence="1">Uncharacterized protein</fullName>
    </submittedName>
</protein>
<dbReference type="RefSeq" id="WP_093581232.1">
    <property type="nucleotide sequence ID" value="NZ_FPBA01000013.1"/>
</dbReference>
<keyword evidence="2" id="KW-1185">Reference proteome</keyword>
<reference evidence="2" key="1">
    <citation type="submission" date="2016-10" db="EMBL/GenBank/DDBJ databases">
        <authorList>
            <person name="Varghese N."/>
            <person name="Submissions S."/>
        </authorList>
    </citation>
    <scope>NUCLEOTIDE SEQUENCE [LARGE SCALE GENOMIC DNA]</scope>
    <source>
        <strain evidence="2">DSM 46136</strain>
    </source>
</reference>
<sequence length="65" mass="6808">MPHYRLTTGDGAVVHEWDAADATAAESEAVDVVSRHRADDPSGAAEYVLVDESGADVARWGSVAP</sequence>
<organism evidence="1 2">
    <name type="scientific">Geodermatophilus amargosae</name>
    <dbReference type="NCBI Taxonomy" id="1296565"/>
    <lineage>
        <taxon>Bacteria</taxon>
        <taxon>Bacillati</taxon>
        <taxon>Actinomycetota</taxon>
        <taxon>Actinomycetes</taxon>
        <taxon>Geodermatophilales</taxon>
        <taxon>Geodermatophilaceae</taxon>
        <taxon>Geodermatophilus</taxon>
    </lineage>
</organism>
<dbReference type="AlphaFoldDB" id="A0A1I7BCX2"/>
<evidence type="ECO:0000313" key="1">
    <source>
        <dbReference type="EMBL" id="SFT85059.1"/>
    </source>
</evidence>